<name>A0A8R2MA80_BOMMO</name>
<accession>A0A8R2MA80</accession>
<protein>
    <recommendedName>
        <fullName evidence="4">Regulatory protein zeste</fullName>
    </recommendedName>
</protein>
<reference evidence="2" key="2">
    <citation type="submission" date="2022-06" db="UniProtKB">
        <authorList>
            <consortium name="EnsemblMetazoa"/>
        </authorList>
    </citation>
    <scope>IDENTIFICATION</scope>
    <source>
        <strain evidence="2">p50T (Dazao)</strain>
    </source>
</reference>
<proteinExistence type="predicted"/>
<dbReference type="EnsemblMetazoa" id="XM_038021931.1">
    <property type="protein sequence ID" value="XP_037877859.1"/>
    <property type="gene ID" value="LOC101745394"/>
</dbReference>
<sequence length="264" mass="30317">MAPPRRISNQQLEELISYLEENKEMSKGLVPGSVLSHQETRQKWSFLTKRLNALQGGALKSADGWRKVLQKKFKLIEIVNYWVEWRHKCRKKARRKLANSTLKLNFSDLELRSLEISGDTSMTTNIPELKTDNDEEDDSDSIPLDSVKSHTPPIKLKKRRSTSKMMGIHVEEDNASLPPKWALDMEERRIAAQERMAEALESIASIMRSQDERRIFAEDRLTETLTEITGTVHDINGQVQVVVEHLQRKNSVQSNGPDIKTVFI</sequence>
<dbReference type="Proteomes" id="UP000005204">
    <property type="component" value="Unassembled WGS sequence"/>
</dbReference>
<reference evidence="3" key="1">
    <citation type="journal article" date="2008" name="Insect Biochem. Mol. Biol.">
        <title>The genome of a lepidopteran model insect, the silkworm Bombyx mori.</title>
        <authorList>
            <consortium name="International Silkworm Genome Consortium"/>
        </authorList>
    </citation>
    <scope>NUCLEOTIDE SEQUENCE [LARGE SCALE GENOMIC DNA]</scope>
    <source>
        <strain evidence="3">p50T</strain>
    </source>
</reference>
<organism evidence="2 3">
    <name type="scientific">Bombyx mori</name>
    <name type="common">Silk moth</name>
    <dbReference type="NCBI Taxonomy" id="7091"/>
    <lineage>
        <taxon>Eukaryota</taxon>
        <taxon>Metazoa</taxon>
        <taxon>Ecdysozoa</taxon>
        <taxon>Arthropoda</taxon>
        <taxon>Hexapoda</taxon>
        <taxon>Insecta</taxon>
        <taxon>Pterygota</taxon>
        <taxon>Neoptera</taxon>
        <taxon>Endopterygota</taxon>
        <taxon>Lepidoptera</taxon>
        <taxon>Glossata</taxon>
        <taxon>Ditrysia</taxon>
        <taxon>Bombycoidea</taxon>
        <taxon>Bombycidae</taxon>
        <taxon>Bombycinae</taxon>
        <taxon>Bombyx</taxon>
    </lineage>
</organism>
<evidence type="ECO:0008006" key="4">
    <source>
        <dbReference type="Google" id="ProtNLM"/>
    </source>
</evidence>
<feature type="region of interest" description="Disordered" evidence="1">
    <location>
        <begin position="122"/>
        <end position="151"/>
    </location>
</feature>
<evidence type="ECO:0000313" key="2">
    <source>
        <dbReference type="EnsemblMetazoa" id="XP_037877859.1"/>
    </source>
</evidence>
<dbReference type="AlphaFoldDB" id="A0A8R2MA80"/>
<evidence type="ECO:0000313" key="3">
    <source>
        <dbReference type="Proteomes" id="UP000005204"/>
    </source>
</evidence>
<keyword evidence="3" id="KW-1185">Reference proteome</keyword>
<evidence type="ECO:0000256" key="1">
    <source>
        <dbReference type="SAM" id="MobiDB-lite"/>
    </source>
</evidence>